<comment type="pathway">
    <text evidence="1">Cofactor biosynthesis; tetrahydrofolate biosynthesis; 2-amino-4-hydroxy-6-hydroxymethyl-7,8-dihydropteridine diphosphate from 7,8-dihydroneopterin triphosphate: step 4/4.</text>
</comment>
<dbReference type="InterPro" id="IPR000550">
    <property type="entry name" value="Hppk"/>
</dbReference>
<dbReference type="AlphaFoldDB" id="A0A372MKA6"/>
<dbReference type="GO" id="GO:0005524">
    <property type="term" value="F:ATP binding"/>
    <property type="evidence" value="ECO:0007669"/>
    <property type="project" value="UniProtKB-KW"/>
</dbReference>
<evidence type="ECO:0000256" key="4">
    <source>
        <dbReference type="ARBA" id="ARBA00016218"/>
    </source>
</evidence>
<evidence type="ECO:0000256" key="2">
    <source>
        <dbReference type="ARBA" id="ARBA00005810"/>
    </source>
</evidence>
<gene>
    <name evidence="14" type="primary">folK</name>
    <name evidence="14" type="ORF">DYP60_00915</name>
</gene>
<evidence type="ECO:0000313" key="15">
    <source>
        <dbReference type="Proteomes" id="UP000264002"/>
    </source>
</evidence>
<dbReference type="PANTHER" id="PTHR43071">
    <property type="entry name" value="2-AMINO-4-HYDROXY-6-HYDROXYMETHYLDIHYDROPTERIDINE PYROPHOSPHOKINASE"/>
    <property type="match status" value="1"/>
</dbReference>
<evidence type="ECO:0000259" key="13">
    <source>
        <dbReference type="PROSITE" id="PS00794"/>
    </source>
</evidence>
<dbReference type="EC" id="2.7.6.3" evidence="3"/>
<dbReference type="NCBIfam" id="TIGR01498">
    <property type="entry name" value="folK"/>
    <property type="match status" value="1"/>
</dbReference>
<dbReference type="InterPro" id="IPR035907">
    <property type="entry name" value="Hppk_sf"/>
</dbReference>
<reference evidence="15" key="1">
    <citation type="submission" date="2018-08" db="EMBL/GenBank/DDBJ databases">
        <authorList>
            <person name="Grouzdev D.S."/>
            <person name="Krutkina M.S."/>
        </authorList>
    </citation>
    <scope>NUCLEOTIDE SEQUENCE [LARGE SCALE GENOMIC DNA]</scope>
    <source>
        <strain evidence="15">4-11</strain>
    </source>
</reference>
<organism evidence="14 15">
    <name type="scientific">Sphaerochaeta halotolerans</name>
    <dbReference type="NCBI Taxonomy" id="2293840"/>
    <lineage>
        <taxon>Bacteria</taxon>
        <taxon>Pseudomonadati</taxon>
        <taxon>Spirochaetota</taxon>
        <taxon>Spirochaetia</taxon>
        <taxon>Spirochaetales</taxon>
        <taxon>Sphaerochaetaceae</taxon>
        <taxon>Sphaerochaeta</taxon>
    </lineage>
</organism>
<keyword evidence="15" id="KW-1185">Reference proteome</keyword>
<comment type="caution">
    <text evidence="14">The sequence shown here is derived from an EMBL/GenBank/DDBJ whole genome shotgun (WGS) entry which is preliminary data.</text>
</comment>
<evidence type="ECO:0000256" key="8">
    <source>
        <dbReference type="ARBA" id="ARBA00022840"/>
    </source>
</evidence>
<dbReference type="GO" id="GO:0003848">
    <property type="term" value="F:2-amino-4-hydroxy-6-hydroxymethyldihydropteridine diphosphokinase activity"/>
    <property type="evidence" value="ECO:0007669"/>
    <property type="project" value="UniProtKB-EC"/>
</dbReference>
<evidence type="ECO:0000256" key="5">
    <source>
        <dbReference type="ARBA" id="ARBA00022679"/>
    </source>
</evidence>
<dbReference type="SUPFAM" id="SSF55083">
    <property type="entry name" value="6-hydroxymethyl-7,8-dihydropterin pyrophosphokinase, HPPK"/>
    <property type="match status" value="1"/>
</dbReference>
<feature type="domain" description="7,8-dihydro-6-hydroxymethylpterin-pyrophosphokinase" evidence="13">
    <location>
        <begin position="92"/>
        <end position="103"/>
    </location>
</feature>
<accession>A0A372MKA6</accession>
<dbReference type="GO" id="GO:0046654">
    <property type="term" value="P:tetrahydrofolate biosynthetic process"/>
    <property type="evidence" value="ECO:0007669"/>
    <property type="project" value="UniProtKB-UniPathway"/>
</dbReference>
<dbReference type="RefSeq" id="WP_117328985.1">
    <property type="nucleotide sequence ID" value="NZ_QUWK01000001.1"/>
</dbReference>
<keyword evidence="5 14" id="KW-0808">Transferase</keyword>
<dbReference type="GO" id="GO:0046656">
    <property type="term" value="P:folic acid biosynthetic process"/>
    <property type="evidence" value="ECO:0007669"/>
    <property type="project" value="UniProtKB-KW"/>
</dbReference>
<evidence type="ECO:0000256" key="7">
    <source>
        <dbReference type="ARBA" id="ARBA00022777"/>
    </source>
</evidence>
<dbReference type="Gene3D" id="3.30.70.560">
    <property type="entry name" value="7,8-Dihydro-6-hydroxymethylpterin-pyrophosphokinase HPPK"/>
    <property type="match status" value="1"/>
</dbReference>
<dbReference type="Proteomes" id="UP000264002">
    <property type="component" value="Unassembled WGS sequence"/>
</dbReference>
<evidence type="ECO:0000256" key="12">
    <source>
        <dbReference type="ARBA" id="ARBA00033413"/>
    </source>
</evidence>
<dbReference type="UniPathway" id="UPA00077">
    <property type="reaction ID" value="UER00155"/>
</dbReference>
<name>A0A372MKA6_9SPIR</name>
<sequence>MSGSEVLAFIALGSNLGDKEKNLDQAIAELGKTEGIIVIAVSSFRETAPVGYTDQPNFLNGVVGIKTALTPYQLLKRCNEIEQSLKRVRLIHWGPRTIDLDILLYGNLIQQEEKLTIPHPRMLERGFVMQPLCEIAPLAIHPQCNKTIEELYRKNP</sequence>
<evidence type="ECO:0000256" key="6">
    <source>
        <dbReference type="ARBA" id="ARBA00022741"/>
    </source>
</evidence>
<keyword evidence="7 14" id="KW-0418">Kinase</keyword>
<dbReference type="GO" id="GO:0016301">
    <property type="term" value="F:kinase activity"/>
    <property type="evidence" value="ECO:0007669"/>
    <property type="project" value="UniProtKB-KW"/>
</dbReference>
<dbReference type="PROSITE" id="PS00794">
    <property type="entry name" value="HPPK"/>
    <property type="match status" value="1"/>
</dbReference>
<evidence type="ECO:0000256" key="1">
    <source>
        <dbReference type="ARBA" id="ARBA00005051"/>
    </source>
</evidence>
<dbReference type="EMBL" id="QUWK01000001">
    <property type="protein sequence ID" value="RFU96164.1"/>
    <property type="molecule type" value="Genomic_DNA"/>
</dbReference>
<dbReference type="Pfam" id="PF01288">
    <property type="entry name" value="HPPK"/>
    <property type="match status" value="1"/>
</dbReference>
<keyword evidence="9" id="KW-0289">Folate biosynthesis</keyword>
<evidence type="ECO:0000256" key="9">
    <source>
        <dbReference type="ARBA" id="ARBA00022909"/>
    </source>
</evidence>
<evidence type="ECO:0000313" key="14">
    <source>
        <dbReference type="EMBL" id="RFU96164.1"/>
    </source>
</evidence>
<dbReference type="PANTHER" id="PTHR43071:SF1">
    <property type="entry name" value="2-AMINO-4-HYDROXY-6-HYDROXYMETHYLDIHYDROPTERIDINE PYROPHOSPHOKINASE"/>
    <property type="match status" value="1"/>
</dbReference>
<protein>
    <recommendedName>
        <fullName evidence="4">2-amino-4-hydroxy-6-hydroxymethyldihydropteridine pyrophosphokinase</fullName>
        <ecNumber evidence="3">2.7.6.3</ecNumber>
    </recommendedName>
    <alternativeName>
        <fullName evidence="11">6-hydroxymethyl-7,8-dihydropterin pyrophosphokinase</fullName>
    </alternativeName>
    <alternativeName>
        <fullName evidence="12">7,8-dihydro-6-hydroxymethylpterin-pyrophosphokinase</fullName>
    </alternativeName>
</protein>
<evidence type="ECO:0000256" key="3">
    <source>
        <dbReference type="ARBA" id="ARBA00013253"/>
    </source>
</evidence>
<reference evidence="14 15" key="2">
    <citation type="submission" date="2018-09" db="EMBL/GenBank/DDBJ databases">
        <title>Genome of Sphaerochaeta halotolerans strain 4-11.</title>
        <authorList>
            <person name="Nazina T.N."/>
            <person name="Sokolova D.S."/>
        </authorList>
    </citation>
    <scope>NUCLEOTIDE SEQUENCE [LARGE SCALE GENOMIC DNA]</scope>
    <source>
        <strain evidence="14 15">4-11</strain>
    </source>
</reference>
<evidence type="ECO:0000256" key="10">
    <source>
        <dbReference type="ARBA" id="ARBA00029409"/>
    </source>
</evidence>
<keyword evidence="6" id="KW-0547">Nucleotide-binding</keyword>
<keyword evidence="8" id="KW-0067">ATP-binding</keyword>
<dbReference type="OrthoDB" id="9808041at2"/>
<dbReference type="CDD" id="cd00483">
    <property type="entry name" value="HPPK"/>
    <property type="match status" value="1"/>
</dbReference>
<comment type="similarity">
    <text evidence="2">Belongs to the HPPK family.</text>
</comment>
<comment type="function">
    <text evidence="10">Catalyzes the transfer of pyrophosphate from adenosine triphosphate (ATP) to 6-hydroxymethyl-7,8-dihydropterin, an enzymatic step in folate biosynthesis pathway.</text>
</comment>
<evidence type="ECO:0000256" key="11">
    <source>
        <dbReference type="ARBA" id="ARBA00029766"/>
    </source>
</evidence>
<proteinExistence type="inferred from homology"/>